<dbReference type="EMBL" id="JAWDGP010007772">
    <property type="protein sequence ID" value="KAK3705326.1"/>
    <property type="molecule type" value="Genomic_DNA"/>
</dbReference>
<evidence type="ECO:0000313" key="2">
    <source>
        <dbReference type="EMBL" id="KAK3705326.1"/>
    </source>
</evidence>
<proteinExistence type="inferred from homology"/>
<sequence length="447" mass="50473">MEMDAEKITYEPVPEQTEPGVTWVCAGLGEDRAVNYVRYDTSQNFEAGRSKTISHSRTYRGEERLGRTLSKISVLIVRIWGEEKRYQIQRSHQLPERGSSIGQSDPHRIAQVLTAPIVYTAQSFCSFQHPLSLCRFRSRPGSDQLQQECRLALAARSVSILIGKSCCFLSNPQQTSAEFLFNIFASTSITEMSQGAVISEQPQLSNIGGFQPMAFPGQIPGVPSGLEYLTAVDQLIIKQEVSVFELVTELEAKNKYRILNSVNQQAYWAFEESALCNRICCGPDRGFIFHITDNSQQEVMTITRDFRCCAGCPCCADGYCFYPIYVHDRFGQKLGMTRQLNYCCTPHMGIFDENDTLLYEITGPCCVCQTPCCRDDVEYPIINAQTRSEVGMIKKVWTDVLRECFTDVTTFSLTFPLDLDVKHKALMLSAVFLVDFAIFEEYHKGNS</sequence>
<evidence type="ECO:0000313" key="3">
    <source>
        <dbReference type="Proteomes" id="UP001283361"/>
    </source>
</evidence>
<dbReference type="Proteomes" id="UP001283361">
    <property type="component" value="Unassembled WGS sequence"/>
</dbReference>
<keyword evidence="3" id="KW-1185">Reference proteome</keyword>
<dbReference type="GO" id="GO:0017128">
    <property type="term" value="F:phospholipid scramblase activity"/>
    <property type="evidence" value="ECO:0007669"/>
    <property type="project" value="InterPro"/>
</dbReference>
<dbReference type="PANTHER" id="PTHR23248:SF63">
    <property type="entry name" value="PHOSPHOLIPID SCRAMBLASE"/>
    <property type="match status" value="1"/>
</dbReference>
<evidence type="ECO:0000256" key="1">
    <source>
        <dbReference type="ARBA" id="ARBA00005350"/>
    </source>
</evidence>
<name>A0AAE0XRM1_9GAST</name>
<gene>
    <name evidence="2" type="ORF">RRG08_033292</name>
</gene>
<comment type="similarity">
    <text evidence="1">Belongs to the phospholipid scramblase family.</text>
</comment>
<dbReference type="PANTHER" id="PTHR23248">
    <property type="entry name" value="PHOSPHOLIPID SCRAMBLASE-RELATED"/>
    <property type="match status" value="1"/>
</dbReference>
<dbReference type="Pfam" id="PF03803">
    <property type="entry name" value="Scramblase"/>
    <property type="match status" value="1"/>
</dbReference>
<dbReference type="AlphaFoldDB" id="A0AAE0XRM1"/>
<dbReference type="InterPro" id="IPR005552">
    <property type="entry name" value="Scramblase"/>
</dbReference>
<reference evidence="2" key="1">
    <citation type="journal article" date="2023" name="G3 (Bethesda)">
        <title>A reference genome for the long-term kleptoplast-retaining sea slug Elysia crispata morphotype clarki.</title>
        <authorList>
            <person name="Eastman K.E."/>
            <person name="Pendleton A.L."/>
            <person name="Shaikh M.A."/>
            <person name="Suttiyut T."/>
            <person name="Ogas R."/>
            <person name="Tomko P."/>
            <person name="Gavelis G."/>
            <person name="Widhalm J.R."/>
            <person name="Wisecaver J.H."/>
        </authorList>
    </citation>
    <scope>NUCLEOTIDE SEQUENCE</scope>
    <source>
        <strain evidence="2">ECLA1</strain>
    </source>
</reference>
<evidence type="ECO:0008006" key="4">
    <source>
        <dbReference type="Google" id="ProtNLM"/>
    </source>
</evidence>
<comment type="caution">
    <text evidence="2">The sequence shown here is derived from an EMBL/GenBank/DDBJ whole genome shotgun (WGS) entry which is preliminary data.</text>
</comment>
<dbReference type="GO" id="GO:0005886">
    <property type="term" value="C:plasma membrane"/>
    <property type="evidence" value="ECO:0007669"/>
    <property type="project" value="TreeGrafter"/>
</dbReference>
<protein>
    <recommendedName>
        <fullName evidence="4">Phospholipid scramblase</fullName>
    </recommendedName>
</protein>
<organism evidence="2 3">
    <name type="scientific">Elysia crispata</name>
    <name type="common">lettuce slug</name>
    <dbReference type="NCBI Taxonomy" id="231223"/>
    <lineage>
        <taxon>Eukaryota</taxon>
        <taxon>Metazoa</taxon>
        <taxon>Spiralia</taxon>
        <taxon>Lophotrochozoa</taxon>
        <taxon>Mollusca</taxon>
        <taxon>Gastropoda</taxon>
        <taxon>Heterobranchia</taxon>
        <taxon>Euthyneura</taxon>
        <taxon>Panpulmonata</taxon>
        <taxon>Sacoglossa</taxon>
        <taxon>Placobranchoidea</taxon>
        <taxon>Plakobranchidae</taxon>
        <taxon>Elysia</taxon>
    </lineage>
</organism>
<accession>A0AAE0XRM1</accession>